<dbReference type="InterPro" id="IPR050667">
    <property type="entry name" value="PPR-containing_protein"/>
</dbReference>
<gene>
    <name evidence="4" type="ORF">CFOL_v3_10409</name>
</gene>
<dbReference type="InterPro" id="IPR002885">
    <property type="entry name" value="PPR_rpt"/>
</dbReference>
<evidence type="ECO:0000256" key="2">
    <source>
        <dbReference type="ARBA" id="ARBA00022737"/>
    </source>
</evidence>
<dbReference type="Gene3D" id="1.25.40.10">
    <property type="entry name" value="Tetratricopeptide repeat domain"/>
    <property type="match status" value="1"/>
</dbReference>
<organism evidence="4 5">
    <name type="scientific">Cephalotus follicularis</name>
    <name type="common">Albany pitcher plant</name>
    <dbReference type="NCBI Taxonomy" id="3775"/>
    <lineage>
        <taxon>Eukaryota</taxon>
        <taxon>Viridiplantae</taxon>
        <taxon>Streptophyta</taxon>
        <taxon>Embryophyta</taxon>
        <taxon>Tracheophyta</taxon>
        <taxon>Spermatophyta</taxon>
        <taxon>Magnoliopsida</taxon>
        <taxon>eudicotyledons</taxon>
        <taxon>Gunneridae</taxon>
        <taxon>Pentapetalae</taxon>
        <taxon>rosids</taxon>
        <taxon>fabids</taxon>
        <taxon>Oxalidales</taxon>
        <taxon>Cephalotaceae</taxon>
        <taxon>Cephalotus</taxon>
    </lineage>
</organism>
<reference evidence="5" key="1">
    <citation type="submission" date="2016-04" db="EMBL/GenBank/DDBJ databases">
        <title>Cephalotus genome sequencing.</title>
        <authorList>
            <person name="Fukushima K."/>
            <person name="Hasebe M."/>
            <person name="Fang X."/>
        </authorList>
    </citation>
    <scope>NUCLEOTIDE SEQUENCE [LARGE SCALE GENOMIC DNA]</scope>
    <source>
        <strain evidence="5">cv. St1</strain>
    </source>
</reference>
<dbReference type="STRING" id="3775.A0A1Q3BG80"/>
<evidence type="ECO:0000256" key="1">
    <source>
        <dbReference type="ARBA" id="ARBA00007626"/>
    </source>
</evidence>
<protein>
    <submittedName>
        <fullName evidence="4">PPR domain-containing protein</fullName>
    </submittedName>
</protein>
<comment type="similarity">
    <text evidence="1">Belongs to the PPR family. P subfamily.</text>
</comment>
<evidence type="ECO:0000256" key="3">
    <source>
        <dbReference type="PROSITE-ProRule" id="PRU00708"/>
    </source>
</evidence>
<dbReference type="OrthoDB" id="185373at2759"/>
<comment type="caution">
    <text evidence="4">The sequence shown here is derived from an EMBL/GenBank/DDBJ whole genome shotgun (WGS) entry which is preliminary data.</text>
</comment>
<accession>A0A1Q3BG80</accession>
<evidence type="ECO:0000313" key="5">
    <source>
        <dbReference type="Proteomes" id="UP000187406"/>
    </source>
</evidence>
<dbReference type="Pfam" id="PF01535">
    <property type="entry name" value="PPR"/>
    <property type="match status" value="2"/>
</dbReference>
<dbReference type="Proteomes" id="UP000187406">
    <property type="component" value="Unassembled WGS sequence"/>
</dbReference>
<dbReference type="NCBIfam" id="TIGR00756">
    <property type="entry name" value="PPR"/>
    <property type="match status" value="1"/>
</dbReference>
<dbReference type="PROSITE" id="PS51375">
    <property type="entry name" value="PPR"/>
    <property type="match status" value="2"/>
</dbReference>
<feature type="repeat" description="PPR" evidence="3">
    <location>
        <begin position="9"/>
        <end position="43"/>
    </location>
</feature>
<keyword evidence="2" id="KW-0677">Repeat</keyword>
<keyword evidence="5" id="KW-1185">Reference proteome</keyword>
<dbReference type="InterPro" id="IPR011990">
    <property type="entry name" value="TPR-like_helical_dom_sf"/>
</dbReference>
<dbReference type="PANTHER" id="PTHR47939">
    <property type="entry name" value="MEMBRANE-ASSOCIATED SALT-INDUCIBLE PROTEIN-LIKE"/>
    <property type="match status" value="1"/>
</dbReference>
<evidence type="ECO:0000313" key="4">
    <source>
        <dbReference type="EMBL" id="GAV66899.1"/>
    </source>
</evidence>
<sequence>MLQRRTYSNELTIRSIISVLCKEGKLQEAVNMLDRIHGKRCSPSVSLIFMIAVDGRIEESVALMKRMLLKNMIFYSIAYSLIVYAKVKLGNLDSPWEVYEEMLKRGFNAIFLVFVK</sequence>
<dbReference type="InParanoid" id="A0A1Q3BG80"/>
<dbReference type="AlphaFoldDB" id="A0A1Q3BG80"/>
<proteinExistence type="inferred from homology"/>
<dbReference type="PANTHER" id="PTHR47939:SF13">
    <property type="entry name" value="OS03G0201400 PROTEIN"/>
    <property type="match status" value="1"/>
</dbReference>
<feature type="repeat" description="PPR" evidence="3">
    <location>
        <begin position="75"/>
        <end position="109"/>
    </location>
</feature>
<name>A0A1Q3BG80_CEPFO</name>
<dbReference type="EMBL" id="BDDD01000507">
    <property type="protein sequence ID" value="GAV66899.1"/>
    <property type="molecule type" value="Genomic_DNA"/>
</dbReference>